<accession>A0ABP4UPM8</accession>
<dbReference type="Gene3D" id="1.20.120.450">
    <property type="entry name" value="dinb family like domain"/>
    <property type="match status" value="1"/>
</dbReference>
<dbReference type="NCBIfam" id="TIGR03083">
    <property type="entry name" value="maleylpyruvate isomerase family mycothiol-dependent enzyme"/>
    <property type="match status" value="1"/>
</dbReference>
<evidence type="ECO:0000259" key="2">
    <source>
        <dbReference type="Pfam" id="PF11716"/>
    </source>
</evidence>
<sequence>MILFADRVSLGGTISTPWECGVHVDEVLADLWAESAELDRLVGGLAADEWSQATPADGWTIAHQIAHLAWTDEAARLAAAEPDGFAELVKVGATNPTGYVDDAAAEGAALPPDQLLVLWRESRADLAEALKGVPAGEKIPWFGPPMSATSMATARLMETWAHGQDVADALGVRRPPSNRLRHVAHLAVRTRGFAYLLHGRRAPDVEIRVELVGPDGDVWSWGPEDAAQRVSGPALDFCLLATQRRHRDDLAVVAEGADADEWLGIVQAFAGLPGKGRQPGQFT</sequence>
<evidence type="ECO:0000313" key="4">
    <source>
        <dbReference type="Proteomes" id="UP001500280"/>
    </source>
</evidence>
<dbReference type="InterPro" id="IPR013917">
    <property type="entry name" value="tRNA_wybutosine-synth"/>
</dbReference>
<dbReference type="Pfam" id="PF11716">
    <property type="entry name" value="MDMPI_N"/>
    <property type="match status" value="1"/>
</dbReference>
<dbReference type="SUPFAM" id="SSF109854">
    <property type="entry name" value="DinB/YfiT-like putative metalloenzymes"/>
    <property type="match status" value="1"/>
</dbReference>
<keyword evidence="4" id="KW-1185">Reference proteome</keyword>
<gene>
    <name evidence="3" type="ORF">GCM10009745_66710</name>
</gene>
<evidence type="ECO:0000313" key="3">
    <source>
        <dbReference type="EMBL" id="GAA1709464.1"/>
    </source>
</evidence>
<dbReference type="InterPro" id="IPR017518">
    <property type="entry name" value="CHP03084"/>
</dbReference>
<name>A0ABP4UPM8_9ACTN</name>
<protein>
    <submittedName>
        <fullName evidence="3">TIGR03084 family metal-binding protein</fullName>
    </submittedName>
</protein>
<reference evidence="4" key="1">
    <citation type="journal article" date="2019" name="Int. J. Syst. Evol. Microbiol.">
        <title>The Global Catalogue of Microorganisms (GCM) 10K type strain sequencing project: providing services to taxonomists for standard genome sequencing and annotation.</title>
        <authorList>
            <consortium name="The Broad Institute Genomics Platform"/>
            <consortium name="The Broad Institute Genome Sequencing Center for Infectious Disease"/>
            <person name="Wu L."/>
            <person name="Ma J."/>
        </authorList>
    </citation>
    <scope>NUCLEOTIDE SEQUENCE [LARGE SCALE GENOMIC DNA]</scope>
    <source>
        <strain evidence="4">JCM 14307</strain>
    </source>
</reference>
<dbReference type="NCBIfam" id="TIGR03084">
    <property type="entry name" value="TIGR03084 family metal-binding protein"/>
    <property type="match status" value="1"/>
</dbReference>
<comment type="caution">
    <text evidence="3">The sequence shown here is derived from an EMBL/GenBank/DDBJ whole genome shotgun (WGS) entry which is preliminary data.</text>
</comment>
<dbReference type="EMBL" id="BAAANF010000022">
    <property type="protein sequence ID" value="GAA1709464.1"/>
    <property type="molecule type" value="Genomic_DNA"/>
</dbReference>
<dbReference type="InterPro" id="IPR034660">
    <property type="entry name" value="DinB/YfiT-like"/>
</dbReference>
<dbReference type="Proteomes" id="UP001500280">
    <property type="component" value="Unassembled WGS sequence"/>
</dbReference>
<dbReference type="InterPro" id="IPR017517">
    <property type="entry name" value="Maleyloyr_isom"/>
</dbReference>
<feature type="domain" description="tRNA wybutosine-synthesis" evidence="1">
    <location>
        <begin position="207"/>
        <end position="254"/>
    </location>
</feature>
<proteinExistence type="predicted"/>
<organism evidence="3 4">
    <name type="scientific">Kribbella yunnanensis</name>
    <dbReference type="NCBI Taxonomy" id="190194"/>
    <lineage>
        <taxon>Bacteria</taxon>
        <taxon>Bacillati</taxon>
        <taxon>Actinomycetota</taxon>
        <taxon>Actinomycetes</taxon>
        <taxon>Propionibacteriales</taxon>
        <taxon>Kribbellaceae</taxon>
        <taxon>Kribbella</taxon>
    </lineage>
</organism>
<evidence type="ECO:0000259" key="1">
    <source>
        <dbReference type="Pfam" id="PF08608"/>
    </source>
</evidence>
<feature type="domain" description="Mycothiol-dependent maleylpyruvate isomerase metal-binding" evidence="2">
    <location>
        <begin position="31"/>
        <end position="167"/>
    </location>
</feature>
<dbReference type="InterPro" id="IPR024344">
    <property type="entry name" value="MDMPI_metal-binding"/>
</dbReference>
<dbReference type="Pfam" id="PF08608">
    <property type="entry name" value="Wyosine_form"/>
    <property type="match status" value="1"/>
</dbReference>